<proteinExistence type="predicted"/>
<protein>
    <recommendedName>
        <fullName evidence="3">Secreted protein</fullName>
    </recommendedName>
</protein>
<sequence>MLFQNVRLSRRHTSVVRATLVRLHQWDLLRASTARLASHFFLCAATSKAFFFPTPRVVQHRFSFASLPDRQFLFRGASHASSNLF</sequence>
<organism evidence="1 2">
    <name type="scientific">Pleurodeles waltl</name>
    <name type="common">Iberian ribbed newt</name>
    <dbReference type="NCBI Taxonomy" id="8319"/>
    <lineage>
        <taxon>Eukaryota</taxon>
        <taxon>Metazoa</taxon>
        <taxon>Chordata</taxon>
        <taxon>Craniata</taxon>
        <taxon>Vertebrata</taxon>
        <taxon>Euteleostomi</taxon>
        <taxon>Amphibia</taxon>
        <taxon>Batrachia</taxon>
        <taxon>Caudata</taxon>
        <taxon>Salamandroidea</taxon>
        <taxon>Salamandridae</taxon>
        <taxon>Pleurodelinae</taxon>
        <taxon>Pleurodeles</taxon>
    </lineage>
</organism>
<accession>A0AAV7QLC7</accession>
<keyword evidence="2" id="KW-1185">Reference proteome</keyword>
<dbReference type="EMBL" id="JANPWB010000010">
    <property type="protein sequence ID" value="KAJ1140096.1"/>
    <property type="molecule type" value="Genomic_DNA"/>
</dbReference>
<comment type="caution">
    <text evidence="1">The sequence shown here is derived from an EMBL/GenBank/DDBJ whole genome shotgun (WGS) entry which is preliminary data.</text>
</comment>
<dbReference type="AlphaFoldDB" id="A0AAV7QLC7"/>
<evidence type="ECO:0000313" key="1">
    <source>
        <dbReference type="EMBL" id="KAJ1140096.1"/>
    </source>
</evidence>
<gene>
    <name evidence="1" type="ORF">NDU88_006456</name>
</gene>
<name>A0AAV7QLC7_PLEWA</name>
<reference evidence="1" key="1">
    <citation type="journal article" date="2022" name="bioRxiv">
        <title>Sequencing and chromosome-scale assembly of the giantPleurodeles waltlgenome.</title>
        <authorList>
            <person name="Brown T."/>
            <person name="Elewa A."/>
            <person name="Iarovenko S."/>
            <person name="Subramanian E."/>
            <person name="Araus A.J."/>
            <person name="Petzold A."/>
            <person name="Susuki M."/>
            <person name="Suzuki K.-i.T."/>
            <person name="Hayashi T."/>
            <person name="Toyoda A."/>
            <person name="Oliveira C."/>
            <person name="Osipova E."/>
            <person name="Leigh N.D."/>
            <person name="Simon A."/>
            <person name="Yun M.H."/>
        </authorList>
    </citation>
    <scope>NUCLEOTIDE SEQUENCE</scope>
    <source>
        <strain evidence="1">20211129_DDA</strain>
        <tissue evidence="1">Liver</tissue>
    </source>
</reference>
<dbReference type="Proteomes" id="UP001066276">
    <property type="component" value="Chromosome 6"/>
</dbReference>
<evidence type="ECO:0000313" key="2">
    <source>
        <dbReference type="Proteomes" id="UP001066276"/>
    </source>
</evidence>
<evidence type="ECO:0008006" key="3">
    <source>
        <dbReference type="Google" id="ProtNLM"/>
    </source>
</evidence>